<dbReference type="Gene3D" id="1.20.1740.10">
    <property type="entry name" value="Amino acid/polyamine transporter I"/>
    <property type="match status" value="1"/>
</dbReference>
<dbReference type="SUPFAM" id="SSF82199">
    <property type="entry name" value="SET domain"/>
    <property type="match status" value="1"/>
</dbReference>
<feature type="domain" description="SET" evidence="7">
    <location>
        <begin position="39"/>
        <end position="314"/>
    </location>
</feature>
<dbReference type="PANTHER" id="PTHR43341">
    <property type="entry name" value="AMINO ACID PERMEASE"/>
    <property type="match status" value="1"/>
</dbReference>
<protein>
    <recommendedName>
        <fullName evidence="7">SET domain-containing protein</fullName>
    </recommendedName>
</protein>
<dbReference type="Pfam" id="PF00856">
    <property type="entry name" value="SET"/>
    <property type="match status" value="1"/>
</dbReference>
<feature type="transmembrane region" description="Helical" evidence="6">
    <location>
        <begin position="713"/>
        <end position="734"/>
    </location>
</feature>
<feature type="transmembrane region" description="Helical" evidence="6">
    <location>
        <begin position="641"/>
        <end position="662"/>
    </location>
</feature>
<sequence length="891" mass="98665">MSLPAATTTITVEKRLLATAEHLNVPNKLPSASVPWVHPHLEQGVVPIKGRQLRASQPIRQGELLMIDVPYALIPVVDDPASSDSLLCSNPTCSRQTQHGSGRISCSNRCLADVVWCNATCQEADHVRHEFECTWLQRYASPIRAKWGEYDFGMMWLIVRVLATRHLERQQLLEISNEPNRNFKGGWEAIQSFCGSIESWSHAQVRSWTALVKKYLRSSPILPHDLSVDDIVALICREEANSFGLYPRETGEYPVPEPPVDRGDQFGAAVYPRAAIANHSCGPNIIHKPDHHGRMVFTASKDIAAGEECCISYFDLSKRVDLKSRRDHLQGLFRPNPARSPNTALLMQKRGGISSFNCVRDGHAQLLIMDSKLCHPDPGVADASDHASSSGSPNITAGSQHLHRKLGGKEVQLFAVGGAIGTSLFVQMGAMLPKAGPAGLLIGFLAYTPIILAVNQCFAEMVCYLPIPSPFIRLAGHWVDDALSFAMGWNFFFTMAFGIPYEIVAINILLTYWTDRVPVAAVVVIMLVLYTLLNMFTVRFFGVSEFYLSFFKIFLMVGLLLYTFITMVGGNPRHDVYGFRYWHDPGAFVSYIVPGGTGRFCGVLACMIQGSFTMVGPEYISMAAAEAARPRRVMRKAYASYPWRLVTFFILGALSIGILIPYNDPILAANLGSGTGAASPYIISMTHFTIPILPSITNALIMTSVFSTGNNLVFSASRTLHGICTLSFCLLAFLQVNTNSSTVLNWLVGIIVSSYLLNYIGTCITYLHFYAALRRQGISRDTLPYKGHWQPYAGWFALVGTVVMTLVIGFEVFLQGQWDVKTFFLDYTMLAGFVVAWAGWKVVKGTRYVRPGRADLGVNGLKREIDEYESVVEGEVEDVVGVRGWWNGLFE</sequence>
<feature type="region of interest" description="Disordered" evidence="5">
    <location>
        <begin position="379"/>
        <end position="399"/>
    </location>
</feature>
<proteinExistence type="predicted"/>
<dbReference type="InterPro" id="IPR046341">
    <property type="entry name" value="SET_dom_sf"/>
</dbReference>
<evidence type="ECO:0000259" key="7">
    <source>
        <dbReference type="PROSITE" id="PS50280"/>
    </source>
</evidence>
<evidence type="ECO:0000313" key="8">
    <source>
        <dbReference type="EMBL" id="OJJ67120.1"/>
    </source>
</evidence>
<feature type="transmembrane region" description="Helical" evidence="6">
    <location>
        <begin position="517"/>
        <end position="540"/>
    </location>
</feature>
<keyword evidence="9" id="KW-1185">Reference proteome</keyword>
<keyword evidence="2 6" id="KW-0812">Transmembrane</keyword>
<feature type="transmembrane region" description="Helical" evidence="6">
    <location>
        <begin position="746"/>
        <end position="771"/>
    </location>
</feature>
<dbReference type="VEuPathDB" id="FungiDB:ASPBRDRAFT_59122"/>
<dbReference type="AlphaFoldDB" id="A0A1L9U614"/>
<evidence type="ECO:0000256" key="1">
    <source>
        <dbReference type="ARBA" id="ARBA00004141"/>
    </source>
</evidence>
<name>A0A1L9U614_ASPBC</name>
<evidence type="ECO:0000256" key="5">
    <source>
        <dbReference type="SAM" id="MobiDB-lite"/>
    </source>
</evidence>
<dbReference type="PROSITE" id="PS50280">
    <property type="entry name" value="SET"/>
    <property type="match status" value="1"/>
</dbReference>
<dbReference type="RefSeq" id="XP_067474369.1">
    <property type="nucleotide sequence ID" value="XM_067628000.1"/>
</dbReference>
<reference evidence="9" key="1">
    <citation type="journal article" date="2017" name="Genome Biol.">
        <title>Comparative genomics reveals high biological diversity and specific adaptations in the industrially and medically important fungal genus Aspergillus.</title>
        <authorList>
            <person name="de Vries R.P."/>
            <person name="Riley R."/>
            <person name="Wiebenga A."/>
            <person name="Aguilar-Osorio G."/>
            <person name="Amillis S."/>
            <person name="Uchima C.A."/>
            <person name="Anderluh G."/>
            <person name="Asadollahi M."/>
            <person name="Askin M."/>
            <person name="Barry K."/>
            <person name="Battaglia E."/>
            <person name="Bayram O."/>
            <person name="Benocci T."/>
            <person name="Braus-Stromeyer S.A."/>
            <person name="Caldana C."/>
            <person name="Canovas D."/>
            <person name="Cerqueira G.C."/>
            <person name="Chen F."/>
            <person name="Chen W."/>
            <person name="Choi C."/>
            <person name="Clum A."/>
            <person name="Dos Santos R.A."/>
            <person name="Damasio A.R."/>
            <person name="Diallinas G."/>
            <person name="Emri T."/>
            <person name="Fekete E."/>
            <person name="Flipphi M."/>
            <person name="Freyberg S."/>
            <person name="Gallo A."/>
            <person name="Gournas C."/>
            <person name="Habgood R."/>
            <person name="Hainaut M."/>
            <person name="Harispe M.L."/>
            <person name="Henrissat B."/>
            <person name="Hilden K.S."/>
            <person name="Hope R."/>
            <person name="Hossain A."/>
            <person name="Karabika E."/>
            <person name="Karaffa L."/>
            <person name="Karanyi Z."/>
            <person name="Krasevec N."/>
            <person name="Kuo A."/>
            <person name="Kusch H."/>
            <person name="LaButti K."/>
            <person name="Lagendijk E.L."/>
            <person name="Lapidus A."/>
            <person name="Levasseur A."/>
            <person name="Lindquist E."/>
            <person name="Lipzen A."/>
            <person name="Logrieco A.F."/>
            <person name="MacCabe A."/>
            <person name="Maekelae M.R."/>
            <person name="Malavazi I."/>
            <person name="Melin P."/>
            <person name="Meyer V."/>
            <person name="Mielnichuk N."/>
            <person name="Miskei M."/>
            <person name="Molnar A.P."/>
            <person name="Mule G."/>
            <person name="Ngan C.Y."/>
            <person name="Orejas M."/>
            <person name="Orosz E."/>
            <person name="Ouedraogo J.P."/>
            <person name="Overkamp K.M."/>
            <person name="Park H.-S."/>
            <person name="Perrone G."/>
            <person name="Piumi F."/>
            <person name="Punt P.J."/>
            <person name="Ram A.F."/>
            <person name="Ramon A."/>
            <person name="Rauscher S."/>
            <person name="Record E."/>
            <person name="Riano-Pachon D.M."/>
            <person name="Robert V."/>
            <person name="Roehrig J."/>
            <person name="Ruller R."/>
            <person name="Salamov A."/>
            <person name="Salih N.S."/>
            <person name="Samson R.A."/>
            <person name="Sandor E."/>
            <person name="Sanguinetti M."/>
            <person name="Schuetze T."/>
            <person name="Sepcic K."/>
            <person name="Shelest E."/>
            <person name="Sherlock G."/>
            <person name="Sophianopoulou V."/>
            <person name="Squina F.M."/>
            <person name="Sun H."/>
            <person name="Susca A."/>
            <person name="Todd R.B."/>
            <person name="Tsang A."/>
            <person name="Unkles S.E."/>
            <person name="van de Wiele N."/>
            <person name="van Rossen-Uffink D."/>
            <person name="Oliveira J.V."/>
            <person name="Vesth T.C."/>
            <person name="Visser J."/>
            <person name="Yu J.-H."/>
            <person name="Zhou M."/>
            <person name="Andersen M.R."/>
            <person name="Archer D.B."/>
            <person name="Baker S.E."/>
            <person name="Benoit I."/>
            <person name="Brakhage A.A."/>
            <person name="Braus G.H."/>
            <person name="Fischer R."/>
            <person name="Frisvad J.C."/>
            <person name="Goldman G.H."/>
            <person name="Houbraken J."/>
            <person name="Oakley B."/>
            <person name="Pocsi I."/>
            <person name="Scazzocchio C."/>
            <person name="Seiboth B."/>
            <person name="vanKuyk P.A."/>
            <person name="Wortman J."/>
            <person name="Dyer P.S."/>
            <person name="Grigoriev I.V."/>
        </authorList>
    </citation>
    <scope>NUCLEOTIDE SEQUENCE [LARGE SCALE GENOMIC DNA]</scope>
    <source>
        <strain evidence="9">CBS 101740 / IMI 381727 / IBT 21946</strain>
    </source>
</reference>
<dbReference type="InterPro" id="IPR050524">
    <property type="entry name" value="APC_YAT"/>
</dbReference>
<dbReference type="GeneID" id="93580488"/>
<dbReference type="Gene3D" id="6.10.140.2220">
    <property type="match status" value="1"/>
</dbReference>
<evidence type="ECO:0000313" key="9">
    <source>
        <dbReference type="Proteomes" id="UP000184499"/>
    </source>
</evidence>
<feature type="transmembrane region" description="Helical" evidence="6">
    <location>
        <begin position="824"/>
        <end position="843"/>
    </location>
</feature>
<dbReference type="Gene3D" id="2.170.270.10">
    <property type="entry name" value="SET domain"/>
    <property type="match status" value="1"/>
</dbReference>
<dbReference type="OMA" id="IESWSHA"/>
<dbReference type="InterPro" id="IPR001214">
    <property type="entry name" value="SET_dom"/>
</dbReference>
<evidence type="ECO:0000256" key="2">
    <source>
        <dbReference type="ARBA" id="ARBA00022692"/>
    </source>
</evidence>
<dbReference type="EMBL" id="KV878695">
    <property type="protein sequence ID" value="OJJ67120.1"/>
    <property type="molecule type" value="Genomic_DNA"/>
</dbReference>
<dbReference type="Pfam" id="PF00324">
    <property type="entry name" value="AA_permease"/>
    <property type="match status" value="2"/>
</dbReference>
<dbReference type="SMART" id="SM00317">
    <property type="entry name" value="SET"/>
    <property type="match status" value="1"/>
</dbReference>
<accession>A0A1L9U614</accession>
<evidence type="ECO:0000256" key="3">
    <source>
        <dbReference type="ARBA" id="ARBA00022989"/>
    </source>
</evidence>
<keyword evidence="4 6" id="KW-0472">Membrane</keyword>
<dbReference type="STRING" id="767769.A0A1L9U614"/>
<feature type="transmembrane region" description="Helical" evidence="6">
    <location>
        <begin position="682"/>
        <end position="701"/>
    </location>
</feature>
<dbReference type="OrthoDB" id="10062876at2759"/>
<feature type="transmembrane region" description="Helical" evidence="6">
    <location>
        <begin position="487"/>
        <end position="510"/>
    </location>
</feature>
<gene>
    <name evidence="8" type="ORF">ASPBRDRAFT_59122</name>
</gene>
<dbReference type="Gene3D" id="1.10.220.160">
    <property type="match status" value="1"/>
</dbReference>
<keyword evidence="3 6" id="KW-1133">Transmembrane helix</keyword>
<feature type="transmembrane region" description="Helical" evidence="6">
    <location>
        <begin position="792"/>
        <end position="812"/>
    </location>
</feature>
<dbReference type="GO" id="GO:0015171">
    <property type="term" value="F:amino acid transmembrane transporter activity"/>
    <property type="evidence" value="ECO:0007669"/>
    <property type="project" value="TreeGrafter"/>
</dbReference>
<dbReference type="GO" id="GO:0016020">
    <property type="term" value="C:membrane"/>
    <property type="evidence" value="ECO:0007669"/>
    <property type="project" value="UniProtKB-SubCell"/>
</dbReference>
<evidence type="ECO:0000256" key="6">
    <source>
        <dbReference type="SAM" id="Phobius"/>
    </source>
</evidence>
<comment type="subcellular location">
    <subcellularLocation>
        <location evidence="1">Membrane</location>
        <topology evidence="1">Multi-pass membrane protein</topology>
    </subcellularLocation>
</comment>
<dbReference type="CDD" id="cd20071">
    <property type="entry name" value="SET_SMYD"/>
    <property type="match status" value="1"/>
</dbReference>
<dbReference type="InterPro" id="IPR004841">
    <property type="entry name" value="AA-permease/SLC12A_dom"/>
</dbReference>
<feature type="transmembrane region" description="Helical" evidence="6">
    <location>
        <begin position="546"/>
        <end position="565"/>
    </location>
</feature>
<dbReference type="PANTHER" id="PTHR43341:SF6">
    <property type="entry name" value="AMINO ACID TRANSPORTER (EUROFUNG)"/>
    <property type="match status" value="1"/>
</dbReference>
<dbReference type="Proteomes" id="UP000184499">
    <property type="component" value="Unassembled WGS sequence"/>
</dbReference>
<evidence type="ECO:0000256" key="4">
    <source>
        <dbReference type="ARBA" id="ARBA00023136"/>
    </source>
</evidence>
<organism evidence="8 9">
    <name type="scientific">Aspergillus brasiliensis (strain CBS 101740 / IMI 381727 / IBT 21946)</name>
    <dbReference type="NCBI Taxonomy" id="767769"/>
    <lineage>
        <taxon>Eukaryota</taxon>
        <taxon>Fungi</taxon>
        <taxon>Dikarya</taxon>
        <taxon>Ascomycota</taxon>
        <taxon>Pezizomycotina</taxon>
        <taxon>Eurotiomycetes</taxon>
        <taxon>Eurotiomycetidae</taxon>
        <taxon>Eurotiales</taxon>
        <taxon>Aspergillaceae</taxon>
        <taxon>Aspergillus</taxon>
        <taxon>Aspergillus subgen. Circumdati</taxon>
    </lineage>
</organism>